<evidence type="ECO:0000259" key="5">
    <source>
        <dbReference type="PROSITE" id="PS50089"/>
    </source>
</evidence>
<sequence length="126" mass="14610">MSPLIRLALAINFISSSHSFIMLTNLLLLPHTLLKWTLHSIFFHFYHPLSCTLFRDNSITCRHVSREEEDCAVCLCKMGEREEEDIVTLRCEHAFHRGCFYTWVAFNTNTTTTCPLCRDSVVTTTH</sequence>
<dbReference type="GO" id="GO:0008270">
    <property type="term" value="F:zinc ion binding"/>
    <property type="evidence" value="ECO:0007669"/>
    <property type="project" value="UniProtKB-KW"/>
</dbReference>
<evidence type="ECO:0000256" key="4">
    <source>
        <dbReference type="PROSITE-ProRule" id="PRU00175"/>
    </source>
</evidence>
<dbReference type="EMBL" id="CP144696">
    <property type="protein sequence ID" value="WVZ11066.1"/>
    <property type="molecule type" value="Genomic_DNA"/>
</dbReference>
<keyword evidence="2 4" id="KW-0863">Zinc-finger</keyword>
<keyword evidence="1" id="KW-0479">Metal-binding</keyword>
<evidence type="ECO:0000313" key="7">
    <source>
        <dbReference type="Proteomes" id="UP001374535"/>
    </source>
</evidence>
<reference evidence="6 7" key="1">
    <citation type="journal article" date="2023" name="Life. Sci Alliance">
        <title>Evolutionary insights into 3D genome organization and epigenetic landscape of Vigna mungo.</title>
        <authorList>
            <person name="Junaid A."/>
            <person name="Singh B."/>
            <person name="Bhatia S."/>
        </authorList>
    </citation>
    <scope>NUCLEOTIDE SEQUENCE [LARGE SCALE GENOMIC DNA]</scope>
    <source>
        <strain evidence="6">Urdbean</strain>
    </source>
</reference>
<dbReference type="GO" id="GO:0016567">
    <property type="term" value="P:protein ubiquitination"/>
    <property type="evidence" value="ECO:0007669"/>
    <property type="project" value="TreeGrafter"/>
</dbReference>
<keyword evidence="3" id="KW-0862">Zinc</keyword>
<dbReference type="PANTHER" id="PTHR45969">
    <property type="entry name" value="RING ZINC FINGER PROTEIN-RELATED"/>
    <property type="match status" value="1"/>
</dbReference>
<organism evidence="6 7">
    <name type="scientific">Vigna mungo</name>
    <name type="common">Black gram</name>
    <name type="synonym">Phaseolus mungo</name>
    <dbReference type="NCBI Taxonomy" id="3915"/>
    <lineage>
        <taxon>Eukaryota</taxon>
        <taxon>Viridiplantae</taxon>
        <taxon>Streptophyta</taxon>
        <taxon>Embryophyta</taxon>
        <taxon>Tracheophyta</taxon>
        <taxon>Spermatophyta</taxon>
        <taxon>Magnoliopsida</taxon>
        <taxon>eudicotyledons</taxon>
        <taxon>Gunneridae</taxon>
        <taxon>Pentapetalae</taxon>
        <taxon>rosids</taxon>
        <taxon>fabids</taxon>
        <taxon>Fabales</taxon>
        <taxon>Fabaceae</taxon>
        <taxon>Papilionoideae</taxon>
        <taxon>50 kb inversion clade</taxon>
        <taxon>NPAAA clade</taxon>
        <taxon>indigoferoid/millettioid clade</taxon>
        <taxon>Phaseoleae</taxon>
        <taxon>Vigna</taxon>
    </lineage>
</organism>
<evidence type="ECO:0000256" key="2">
    <source>
        <dbReference type="ARBA" id="ARBA00022771"/>
    </source>
</evidence>
<dbReference type="Gene3D" id="3.30.40.10">
    <property type="entry name" value="Zinc/RING finger domain, C3HC4 (zinc finger)"/>
    <property type="match status" value="1"/>
</dbReference>
<dbReference type="Pfam" id="PF13639">
    <property type="entry name" value="zf-RING_2"/>
    <property type="match status" value="1"/>
</dbReference>
<accession>A0AAQ3NJL5</accession>
<keyword evidence="7" id="KW-1185">Reference proteome</keyword>
<proteinExistence type="predicted"/>
<evidence type="ECO:0000313" key="6">
    <source>
        <dbReference type="EMBL" id="WVZ11066.1"/>
    </source>
</evidence>
<dbReference type="GO" id="GO:0061630">
    <property type="term" value="F:ubiquitin protein ligase activity"/>
    <property type="evidence" value="ECO:0007669"/>
    <property type="project" value="TreeGrafter"/>
</dbReference>
<name>A0AAQ3NJL5_VIGMU</name>
<dbReference type="PROSITE" id="PS50089">
    <property type="entry name" value="ZF_RING_2"/>
    <property type="match status" value="1"/>
</dbReference>
<dbReference type="SMART" id="SM00184">
    <property type="entry name" value="RING"/>
    <property type="match status" value="1"/>
</dbReference>
<dbReference type="InterPro" id="IPR013083">
    <property type="entry name" value="Znf_RING/FYVE/PHD"/>
</dbReference>
<evidence type="ECO:0000256" key="3">
    <source>
        <dbReference type="ARBA" id="ARBA00022833"/>
    </source>
</evidence>
<protein>
    <recommendedName>
        <fullName evidence="5">RING-type domain-containing protein</fullName>
    </recommendedName>
</protein>
<feature type="domain" description="RING-type" evidence="5">
    <location>
        <begin position="71"/>
        <end position="118"/>
    </location>
</feature>
<gene>
    <name evidence="6" type="ORF">V8G54_015596</name>
</gene>
<dbReference type="Proteomes" id="UP001374535">
    <property type="component" value="Chromosome 5"/>
</dbReference>
<dbReference type="AlphaFoldDB" id="A0AAQ3NJL5"/>
<dbReference type="SUPFAM" id="SSF57850">
    <property type="entry name" value="RING/U-box"/>
    <property type="match status" value="1"/>
</dbReference>
<evidence type="ECO:0000256" key="1">
    <source>
        <dbReference type="ARBA" id="ARBA00022723"/>
    </source>
</evidence>
<dbReference type="InterPro" id="IPR001841">
    <property type="entry name" value="Znf_RING"/>
</dbReference>
<dbReference type="PANTHER" id="PTHR45969:SF55">
    <property type="entry name" value="OS07G0686300 PROTEIN"/>
    <property type="match status" value="1"/>
</dbReference>